<keyword evidence="1" id="KW-0812">Transmembrane</keyword>
<dbReference type="RefSeq" id="WP_139182001.1">
    <property type="nucleotide sequence ID" value="NZ_FMUP01000001.1"/>
</dbReference>
<feature type="transmembrane region" description="Helical" evidence="1">
    <location>
        <begin position="12"/>
        <end position="31"/>
    </location>
</feature>
<keyword evidence="1" id="KW-0472">Membrane</keyword>
<dbReference type="EMBL" id="FTMC01000001">
    <property type="protein sequence ID" value="SIP88995.1"/>
    <property type="molecule type" value="Genomic_DNA"/>
</dbReference>
<dbReference type="Proteomes" id="UP000186079">
    <property type="component" value="Unassembled WGS sequence"/>
</dbReference>
<evidence type="ECO:0000256" key="1">
    <source>
        <dbReference type="SAM" id="Phobius"/>
    </source>
</evidence>
<organism evidence="2 3">
    <name type="scientific">Pseudomonas flexibilis</name>
    <dbReference type="NCBI Taxonomy" id="706570"/>
    <lineage>
        <taxon>Bacteria</taxon>
        <taxon>Pseudomonadati</taxon>
        <taxon>Pseudomonadota</taxon>
        <taxon>Gammaproteobacteria</taxon>
        <taxon>Pseudomonadales</taxon>
        <taxon>Pseudomonadaceae</taxon>
        <taxon>Pseudomonas</taxon>
    </lineage>
</organism>
<protein>
    <submittedName>
        <fullName evidence="2">Uncharacterized protein</fullName>
    </submittedName>
</protein>
<dbReference type="AlphaFoldDB" id="A0A1N6NAB6"/>
<accession>A0A1N6NAB6</accession>
<sequence length="66" mass="7080">MRPLVMQWLLRSFDKTAVVAALALCGLWLLGQPGQRVLIMLGAVSTAGVLGGLLTRRAMARSAQED</sequence>
<gene>
    <name evidence="2" type="ORF">SAMN05421672_101199</name>
</gene>
<proteinExistence type="predicted"/>
<evidence type="ECO:0000313" key="2">
    <source>
        <dbReference type="EMBL" id="SIP88995.1"/>
    </source>
</evidence>
<evidence type="ECO:0000313" key="3">
    <source>
        <dbReference type="Proteomes" id="UP000186079"/>
    </source>
</evidence>
<feature type="transmembrane region" description="Helical" evidence="1">
    <location>
        <begin position="37"/>
        <end position="55"/>
    </location>
</feature>
<keyword evidence="1" id="KW-1133">Transmembrane helix</keyword>
<reference evidence="2 3" key="1">
    <citation type="submission" date="2017-01" db="EMBL/GenBank/DDBJ databases">
        <authorList>
            <person name="Mah S.A."/>
            <person name="Swanson W.J."/>
            <person name="Moy G.W."/>
            <person name="Vacquier V.D."/>
        </authorList>
    </citation>
    <scope>NUCLEOTIDE SEQUENCE [LARGE SCALE GENOMIC DNA]</scope>
    <source>
        <strain evidence="2 3">ATCC 29606</strain>
    </source>
</reference>
<name>A0A1N6NAB6_9PSED</name>